<dbReference type="EMBL" id="PDJN01000003">
    <property type="protein sequence ID" value="PFG60240.1"/>
    <property type="molecule type" value="Genomic_DNA"/>
</dbReference>
<protein>
    <submittedName>
        <fullName evidence="1">Uncharacterized protein</fullName>
    </submittedName>
</protein>
<dbReference type="AlphaFoldDB" id="A0A7Z1K2C7"/>
<gene>
    <name evidence="1" type="ORF">DM05_4946</name>
</gene>
<name>A0A7Z1K2C7_9PSED</name>
<reference evidence="1 2" key="2">
    <citation type="submission" date="2017-10" db="EMBL/GenBank/DDBJ databases">
        <title>Bacterial endophytes that colonize and modify switchgrass growth.</title>
        <authorList>
            <person name="Debolt S."/>
        </authorList>
    </citation>
    <scope>NUCLEOTIDE SEQUENCE [LARGE SCALE GENOMIC DNA]</scope>
    <source>
        <strain evidence="1 2">A2-S9</strain>
    </source>
</reference>
<accession>A0A7Z1K2C7</accession>
<evidence type="ECO:0000313" key="2">
    <source>
        <dbReference type="Proteomes" id="UP000221580"/>
    </source>
</evidence>
<organism evidence="1 2">
    <name type="scientific">Pseudomonas poae</name>
    <dbReference type="NCBI Taxonomy" id="200451"/>
    <lineage>
        <taxon>Bacteria</taxon>
        <taxon>Pseudomonadati</taxon>
        <taxon>Pseudomonadota</taxon>
        <taxon>Gammaproteobacteria</taxon>
        <taxon>Pseudomonadales</taxon>
        <taxon>Pseudomonadaceae</taxon>
        <taxon>Pseudomonas</taxon>
    </lineage>
</organism>
<sequence length="120" mass="13749">MQLAQPTAQELNDYRIGMQSNAAAFIERHQQEHLHDDSLFDRTVNHLVDVWDVPVFMADRLVHLAMTERLPKDSRWIGIDMASGSDFCVFHDRRTNTAVPVPSSNRLHSFLQDLANPAPR</sequence>
<comment type="caution">
    <text evidence="1">The sequence shown here is derived from an EMBL/GenBank/DDBJ whole genome shotgun (WGS) entry which is preliminary data.</text>
</comment>
<dbReference type="Proteomes" id="UP000221580">
    <property type="component" value="Unassembled WGS sequence"/>
</dbReference>
<dbReference type="RefSeq" id="WP_098480573.1">
    <property type="nucleotide sequence ID" value="NZ_PDJN01000003.1"/>
</dbReference>
<reference evidence="1 2" key="1">
    <citation type="submission" date="2017-09" db="EMBL/GenBank/DDBJ databases">
        <authorList>
            <person name="DeBolt S."/>
            <person name="Huntemann M."/>
            <person name="Clum A."/>
            <person name="Pillay M."/>
            <person name="Palaniappan K."/>
            <person name="Varghese N."/>
            <person name="Mikhailova N."/>
            <person name="Stamatis D."/>
            <person name="Reddy T."/>
            <person name="Daum C."/>
            <person name="Shapiro N."/>
            <person name="Ivanova N."/>
            <person name="Kyrpides N."/>
            <person name="Woyke T."/>
        </authorList>
    </citation>
    <scope>NUCLEOTIDE SEQUENCE [LARGE SCALE GENOMIC DNA]</scope>
    <source>
        <strain evidence="1 2">A2-S9</strain>
    </source>
</reference>
<proteinExistence type="predicted"/>
<evidence type="ECO:0000313" key="1">
    <source>
        <dbReference type="EMBL" id="PFG60240.1"/>
    </source>
</evidence>